<evidence type="ECO:0000256" key="1">
    <source>
        <dbReference type="SAM" id="MobiDB-lite"/>
    </source>
</evidence>
<dbReference type="EMBL" id="LWDE02000563">
    <property type="protein sequence ID" value="KAE8246615.1"/>
    <property type="molecule type" value="Genomic_DNA"/>
</dbReference>
<feature type="compositionally biased region" description="Polar residues" evidence="1">
    <location>
        <begin position="17"/>
        <end position="29"/>
    </location>
</feature>
<evidence type="ECO:0000313" key="2">
    <source>
        <dbReference type="EMBL" id="KAE8246615.1"/>
    </source>
</evidence>
<name>A0A8X7SW58_9BASI</name>
<dbReference type="Proteomes" id="UP000077684">
    <property type="component" value="Unassembled WGS sequence"/>
</dbReference>
<feature type="compositionally biased region" description="Basic and acidic residues" evidence="1">
    <location>
        <begin position="146"/>
        <end position="155"/>
    </location>
</feature>
<feature type="compositionally biased region" description="Basic and acidic residues" evidence="1">
    <location>
        <begin position="92"/>
        <end position="105"/>
    </location>
</feature>
<feature type="compositionally biased region" description="Gly residues" evidence="1">
    <location>
        <begin position="106"/>
        <end position="115"/>
    </location>
</feature>
<reference evidence="2" key="2">
    <citation type="journal article" date="2019" name="IMA Fungus">
        <title>Genome sequencing and comparison of five Tilletia species to identify candidate genes for the detection of regulated species infecting wheat.</title>
        <authorList>
            <person name="Nguyen H.D.T."/>
            <person name="Sultana T."/>
            <person name="Kesanakurti P."/>
            <person name="Hambleton S."/>
        </authorList>
    </citation>
    <scope>NUCLEOTIDE SEQUENCE</scope>
    <source>
        <strain evidence="2">DAOMC 236426</strain>
    </source>
</reference>
<reference evidence="2" key="1">
    <citation type="submission" date="2016-04" db="EMBL/GenBank/DDBJ databases">
        <authorList>
            <person name="Nguyen H.D."/>
            <person name="Samba Siva P."/>
            <person name="Cullis J."/>
            <person name="Levesque C.A."/>
            <person name="Hambleton S."/>
        </authorList>
    </citation>
    <scope>NUCLEOTIDE SEQUENCE</scope>
    <source>
        <strain evidence="2">DAOMC 236426</strain>
    </source>
</reference>
<dbReference type="AlphaFoldDB" id="A0A8X7SW58"/>
<feature type="compositionally biased region" description="Low complexity" evidence="1">
    <location>
        <begin position="125"/>
        <end position="140"/>
    </location>
</feature>
<keyword evidence="3" id="KW-1185">Reference proteome</keyword>
<protein>
    <submittedName>
        <fullName evidence="2">Uncharacterized protein</fullName>
    </submittedName>
</protein>
<comment type="caution">
    <text evidence="2">The sequence shown here is derived from an EMBL/GenBank/DDBJ whole genome shotgun (WGS) entry which is preliminary data.</text>
</comment>
<gene>
    <name evidence="2" type="ORF">A4X06_0g4943</name>
</gene>
<evidence type="ECO:0000313" key="3">
    <source>
        <dbReference type="Proteomes" id="UP000077684"/>
    </source>
</evidence>
<feature type="compositionally biased region" description="Gly residues" evidence="1">
    <location>
        <begin position="49"/>
        <end position="91"/>
    </location>
</feature>
<organism evidence="2 3">
    <name type="scientific">Tilletia controversa</name>
    <name type="common">dwarf bunt fungus</name>
    <dbReference type="NCBI Taxonomy" id="13291"/>
    <lineage>
        <taxon>Eukaryota</taxon>
        <taxon>Fungi</taxon>
        <taxon>Dikarya</taxon>
        <taxon>Basidiomycota</taxon>
        <taxon>Ustilaginomycotina</taxon>
        <taxon>Exobasidiomycetes</taxon>
        <taxon>Tilletiales</taxon>
        <taxon>Tilletiaceae</taxon>
        <taxon>Tilletia</taxon>
    </lineage>
</organism>
<accession>A0A8X7SW58</accession>
<proteinExistence type="predicted"/>
<feature type="region of interest" description="Disordered" evidence="1">
    <location>
        <begin position="1"/>
        <end position="213"/>
    </location>
</feature>
<sequence length="580" mass="63365">MSWNNSGYRGDERQEHTGGQQQHPGSNQDDFGWIGGRQNPRADPRLPAYGGGQQQVGGFGWSGGGGNDAGGGSGGGGQRHLGGGLEGWSGGGREHSGGGEQRHFGGLEGWSGGGRIHVSGGSQYTGSAAANSGATGDARAQGSEGLGHREGERVNGQRSEGLEEEDEDEDEDEDDETDYIEDEGRDEEVSDSDEDDSEDDSEDAVDGEESTDDDMQLELDGLAAEVAGQPSLSKRLKKVPKLSAAALAEIDVARLDVEALIEQVARNHNLPTMVVRKRLGVYFSVGRRRSDWVRYSRWFASKQRNPHPEDLSARNAAVGDTWNTIKSDKQKRARTMKKVDKWERTELAQVNEMAAQKAMHRFSKQASKFTKAAELNDGIAAVVIAAHPHTMTRTVAAGSVLSLRLFERATKQAEHLDHLRGNFRSLVHSQPPESTIPHQKIGPKATPDWEAMKFPQFKNHLNQVLLRWVDREMVRLKTNAVGVGWQTTARESRLKMMYSDFFNFLADAGICVEGWPVICKDFLSADAAYEETAATGSSPATLRVLSGSLLHWNRWNKKTGAPVLWAALNKKTVRLATVLS</sequence>
<feature type="compositionally biased region" description="Acidic residues" evidence="1">
    <location>
        <begin position="162"/>
        <end position="213"/>
    </location>
</feature>